<protein>
    <submittedName>
        <fullName evidence="1">Uncharacterized protein</fullName>
    </submittedName>
</protein>
<dbReference type="RefSeq" id="WP_040642153.1">
    <property type="nucleotide sequence ID" value="NZ_CP015230.1"/>
</dbReference>
<evidence type="ECO:0000313" key="2">
    <source>
        <dbReference type="Proteomes" id="UP000013243"/>
    </source>
</evidence>
<evidence type="ECO:0000313" key="1">
    <source>
        <dbReference type="EMBL" id="ANP41887.1"/>
    </source>
</evidence>
<dbReference type="Proteomes" id="UP000013243">
    <property type="component" value="Chromosome"/>
</dbReference>
<accession>A0A1B1A5U0</accession>
<gene>
    <name evidence="1" type="ORF">K529_014010</name>
</gene>
<dbReference type="GeneID" id="28250970"/>
<organism evidence="1 2">
    <name type="scientific">Tritonibacter mobilis F1926</name>
    <dbReference type="NCBI Taxonomy" id="1265309"/>
    <lineage>
        <taxon>Bacteria</taxon>
        <taxon>Pseudomonadati</taxon>
        <taxon>Pseudomonadota</taxon>
        <taxon>Alphaproteobacteria</taxon>
        <taxon>Rhodobacterales</taxon>
        <taxon>Paracoccaceae</taxon>
        <taxon>Tritonibacter</taxon>
    </lineage>
</organism>
<sequence>MNKLAMPLCISRTVGQQVEEDNLVEDALRATLRVLNHFRALQAMQGRSDTTRSTTLQAV</sequence>
<proteinExistence type="predicted"/>
<dbReference type="KEGG" id="rmb:K529_014010"/>
<name>A0A1B1A5U0_9RHOB</name>
<dbReference type="AlphaFoldDB" id="A0A1B1A5U0"/>
<reference evidence="1 2" key="1">
    <citation type="journal article" date="2016" name="ISME J.">
        <title>Global occurrence and heterogeneity of the Roseobacter-clade species Ruegeria mobilis.</title>
        <authorList>
            <person name="Sonnenschein E."/>
            <person name="Gram L."/>
        </authorList>
    </citation>
    <scope>NUCLEOTIDE SEQUENCE [LARGE SCALE GENOMIC DNA]</scope>
    <source>
        <strain evidence="1 2">F1926</strain>
    </source>
</reference>
<dbReference type="EMBL" id="CP015230">
    <property type="protein sequence ID" value="ANP41887.1"/>
    <property type="molecule type" value="Genomic_DNA"/>
</dbReference>